<sequence length="102" mass="12187">MAKSQIKELRAESDRLKRRINEIDEKLQTPLPSMLHLPKRLREKKTRRREREEKNQLLSQLNRNLEETIDLQEKTKPNLVEQFTRLMEAALPLVVAILKFKS</sequence>
<proteinExistence type="predicted"/>
<accession>A0ACA9JZT6</accession>
<dbReference type="Proteomes" id="UP000789525">
    <property type="component" value="Unassembled WGS sequence"/>
</dbReference>
<dbReference type="EMBL" id="CAJVPT010000390">
    <property type="protein sequence ID" value="CAG8443899.1"/>
    <property type="molecule type" value="Genomic_DNA"/>
</dbReference>
<name>A0ACA9JZT6_9GLOM</name>
<comment type="caution">
    <text evidence="1">The sequence shown here is derived from an EMBL/GenBank/DDBJ whole genome shotgun (WGS) entry which is preliminary data.</text>
</comment>
<organism evidence="1 2">
    <name type="scientific">Acaulospora colombiana</name>
    <dbReference type="NCBI Taxonomy" id="27376"/>
    <lineage>
        <taxon>Eukaryota</taxon>
        <taxon>Fungi</taxon>
        <taxon>Fungi incertae sedis</taxon>
        <taxon>Mucoromycota</taxon>
        <taxon>Glomeromycotina</taxon>
        <taxon>Glomeromycetes</taxon>
        <taxon>Diversisporales</taxon>
        <taxon>Acaulosporaceae</taxon>
        <taxon>Acaulospora</taxon>
    </lineage>
</organism>
<evidence type="ECO:0000313" key="2">
    <source>
        <dbReference type="Proteomes" id="UP000789525"/>
    </source>
</evidence>
<evidence type="ECO:0000313" key="1">
    <source>
        <dbReference type="EMBL" id="CAG8443899.1"/>
    </source>
</evidence>
<protein>
    <submittedName>
        <fullName evidence="1">6566_t:CDS:1</fullName>
    </submittedName>
</protein>
<keyword evidence="2" id="KW-1185">Reference proteome</keyword>
<gene>
    <name evidence="1" type="ORF">ACOLOM_LOCUS402</name>
</gene>
<reference evidence="1" key="1">
    <citation type="submission" date="2021-06" db="EMBL/GenBank/DDBJ databases">
        <authorList>
            <person name="Kallberg Y."/>
            <person name="Tangrot J."/>
            <person name="Rosling A."/>
        </authorList>
    </citation>
    <scope>NUCLEOTIDE SEQUENCE</scope>
    <source>
        <strain evidence="1">CL356</strain>
    </source>
</reference>